<protein>
    <submittedName>
        <fullName evidence="1">Uncharacterized protein</fullName>
    </submittedName>
</protein>
<dbReference type="EMBL" id="CM047940">
    <property type="protein sequence ID" value="KAI9904838.1"/>
    <property type="molecule type" value="Genomic_DNA"/>
</dbReference>
<dbReference type="Proteomes" id="UP001163324">
    <property type="component" value="Chromosome 1"/>
</dbReference>
<accession>A0ACC0VHA9</accession>
<sequence>MDSPACLNDASFGPTVKGCRGDFDFTQKFERIFLSIIPAAVFIALTLVRITVLAHRPRIVDGVVFQNLKITLLVALSATHLSSLTLLAIGSSGIIHDVSLASTALSFAASLFACFLSFVEHSRAQRPSTLLGIFFFLTLIFDVVQTRTAWLAVGTFHQHTLARLLSASLGLRALILIFEACPKTRWIRWDADDHSPEESSSIFSLGVYYWLNNLFMRGYRGVLQLDDLYPLDAALSAEETDHDLAEKMHMTGHSKSPRFGLVNSLCRALAVPFLQPVAPRVALIAFKYCQPLFIETMLGYLSTSASAQPKSYGFGLIGACLMIYTGIAISGAFYNYYNQKAVFMVRAALVSAIYKKTTSTKLNRANDSAALTLMSTDVESITRGGKFVHEIWANAIEVAIGCWLLENQIGAAFIAPVGIIAVCAGLLVPVSNVTGKRQARWMEHIQNRVGLTANAISNMKLYKISGITGPVADLIQSLRVGEIHVGNQFRWLLVAAAALGFTPLCLSPVITFAATSSELDVSTLYTSLSYIILLTSPLTALFQNIPIILAALACTQRIQKYLVSDFRGDFRQTSSQTILDESESGGRCQAAFSLENGNCGWGSEKATLMNINADILAQKLNMIIGPVASGKSTFCKMLLGEIPAFSGRLIRGSHSNIAYCQQTPFLRNATLKENIIGHCDFDQTKLEQVMDATLLSTDIAVLPQGLETSIGSNGIMLSGGQKQRVSIARALYSQAEVMIFDDVLSGLDADTEAELFRRVFGPEGIIRKQGATVVLCTHSIKHLPMASHIIALGNNGTIVEQGSFVTLNKNQGYVQSLGVGSDAATAVVEGQAKAVDRGQDTLAAPPGEKPKAASTRLDDRSRQMGDWSVYAHYFRNISLSSILSLVMSALIFGFCNSFATLWMSFWAEDRFFRSTAFYIGIFGLLKASQLLGLLANAVTTLISMLTFAGTALHKRAITTVVKAPLRFFTTTDSGTVTNLFSQDMTLIDGQLPSTFTNVTTDIADILAMAFVIATASPWLAISYPLLFAILYVIQSFYLRTSRQMRLLDLEAKSPLYTHFTDTINGIATIRAFGWAGHDIRYNQQLLNNSQRPAYLLGMIQEWLMTTLQLLVAGLAVTLVALSTQLDTGPGLTGASLVTLLSFGEVLADLIRNYTALETSIGAVSRLRSFSEGVAPEDKSDEDIIPPPEWPHCGLVDIKNVSASYYVEADGDCAAPSHKDLVVKNLSLTITPGQKLAICGRTGSGKSTLILLLLRLLDPLPSCWENMEIDGLPVHRINRAALRKRLIAIPQDAVFLPDGSSIKSNVDPFTEATDEECVAALATVKLSAFVADRGGLDAGMSAADLSAGQKQLFSLGRAVLRRRVRDRLTASEKRGGILLLDEVSSSVDRATDREMQEIIRQEFDMYTIVMVSHRLDMVVEYFDRVIVLDQGAVIEDGHPGHLKDNGSRFGELWAHGKTLIVSLATLDPCHGKVLWSSSPTTYGPRESDKYILKTGYPVGNGKLGAIPFGAPGAEKVNLNVDSLWSGGPFEVENYSGGNPSGPIYEALPGIQAEIFENGTGNMSALLGNGTAYGSYRVLGNLTVEMGGVGAYTEYKRQLDLSTGVHSTTFKARNNGNDDNNGDGSAKYQVSVFCSYPDLVCVYDVSSDSILPNMTVGFENILVDQSLLDRSCGEGVARFSGITQAGPPEGMKYAAIARVATGTTTSTGCSSSGSLELMPNGKRISIIISAETNYGQDHGNAESGWSFKGSDPEPIIEELSIAGSNKSYEELLERHIADYQELQGAFSLILPDPNGSEAVETAELLANYARDYFSNSTNSTSAGDPFVESLLFDLARHLLISSSRPGSLPANLQGRWAEQLDPAWSADYHANINVQMNYWPADQTGLSVTQQPLWDHVEATWATRGRETARLLYDADGWVVHNEMNIFGFSAMKEDAGWANYAAAGAWIMQHVWDDFDYTRDADRFRRQGYPLLKGVADFWLSALREDGFSGDGSLVAVPCNSPEHGPTTFGCAHYQQLVHQVFHAVLAAQEHLAPDASPDQEQEQDEDEVVKDNKAFVAAVTSALARLDKGYHESSWGGLKEWKLPESYGFDAPSTHRHLSHLSGWHPGHAISSLSAGYASPATQRAVRRTLLSRGDGDAPDANAGWAKVWRAACWARLNDTARAHDHLRHAAAANLAPSANGLSMYAGASPPFQIDANFGFAGAVLSMLVVDLPAADAGSGKGGMARERSVVLGPAIPPSWGGGRVKGLRLRGGWVVDFGWNEDGVVDGVEVVSRGKAAAAAEKVRVVDVKGRHLALLEAEGT</sequence>
<gene>
    <name evidence="1" type="ORF">N3K66_001367</name>
</gene>
<proteinExistence type="predicted"/>
<name>A0ACC0VHA9_9HYPO</name>
<organism evidence="1 2">
    <name type="scientific">Trichothecium roseum</name>
    <dbReference type="NCBI Taxonomy" id="47278"/>
    <lineage>
        <taxon>Eukaryota</taxon>
        <taxon>Fungi</taxon>
        <taxon>Dikarya</taxon>
        <taxon>Ascomycota</taxon>
        <taxon>Pezizomycotina</taxon>
        <taxon>Sordariomycetes</taxon>
        <taxon>Hypocreomycetidae</taxon>
        <taxon>Hypocreales</taxon>
        <taxon>Hypocreales incertae sedis</taxon>
        <taxon>Trichothecium</taxon>
    </lineage>
</organism>
<evidence type="ECO:0000313" key="1">
    <source>
        <dbReference type="EMBL" id="KAI9904838.1"/>
    </source>
</evidence>
<evidence type="ECO:0000313" key="2">
    <source>
        <dbReference type="Proteomes" id="UP001163324"/>
    </source>
</evidence>
<keyword evidence="2" id="KW-1185">Reference proteome</keyword>
<comment type="caution">
    <text evidence="1">The sequence shown here is derived from an EMBL/GenBank/DDBJ whole genome shotgun (WGS) entry which is preliminary data.</text>
</comment>
<reference evidence="1" key="1">
    <citation type="submission" date="2022-10" db="EMBL/GenBank/DDBJ databases">
        <title>Complete Genome of Trichothecium roseum strain YXFP-22015, a Plant Pathogen Isolated from Citrus.</title>
        <authorList>
            <person name="Wang Y."/>
            <person name="Zhu L."/>
        </authorList>
    </citation>
    <scope>NUCLEOTIDE SEQUENCE</scope>
    <source>
        <strain evidence="1">YXFP-22015</strain>
    </source>
</reference>